<dbReference type="Proteomes" id="UP000233551">
    <property type="component" value="Unassembled WGS sequence"/>
</dbReference>
<protein>
    <recommendedName>
        <fullName evidence="2">Reverse transcriptase domain-containing protein</fullName>
    </recommendedName>
</protein>
<dbReference type="AlphaFoldDB" id="A0A2I0IDY8"/>
<name>A0A2I0IDY8_PUNGR</name>
<evidence type="ECO:0000259" key="2">
    <source>
        <dbReference type="Pfam" id="PF00078"/>
    </source>
</evidence>
<accession>A0A2I0IDY8</accession>
<evidence type="ECO:0000313" key="3">
    <source>
        <dbReference type="EMBL" id="PKI42208.1"/>
    </source>
</evidence>
<dbReference type="EMBL" id="PGOL01003217">
    <property type="protein sequence ID" value="PKI42208.1"/>
    <property type="molecule type" value="Genomic_DNA"/>
</dbReference>
<feature type="domain" description="Reverse transcriptase" evidence="2">
    <location>
        <begin position="285"/>
        <end position="367"/>
    </location>
</feature>
<sequence length="398" mass="44692">MATECDPSSTGGDILPNLTLTTPLMFRPPPKHSILLPRLPLYLLDLSWLRTSRISPMFNSRSPIIQSRKNLFSTFLRSYGLFDFVDGTRPGPPSTDPLFFAWSRTNENIWSWLFATVLEQMLEEVHDLPSTQHVWDGLYNRFVERSHSQALDIKVELTRIKLEEIGRPIDDEDLITYTLAGLSPQYESFITSLNNDRDPLSFALVPAALQTVTQFGGRGGGARGNQQGGGGDGGRSNRGGGHGGHSNNNGVLSWKECRKSKRKRSAFIRAFWEPGSHGNPFHLSQVDQRMHHLCFADDMVLFTNGSKESLLAILDVLNTFYNWSGLKLNPEKSEIFMRGINEEGISELVNCSGFKKGTLPVRYLGIPLVSGKLSLKNCDALTERIVKRIRNWFVKHLS</sequence>
<evidence type="ECO:0000256" key="1">
    <source>
        <dbReference type="SAM" id="MobiDB-lite"/>
    </source>
</evidence>
<dbReference type="Pfam" id="PF00078">
    <property type="entry name" value="RVT_1"/>
    <property type="match status" value="1"/>
</dbReference>
<proteinExistence type="predicted"/>
<keyword evidence="4" id="KW-1185">Reference proteome</keyword>
<dbReference type="InterPro" id="IPR000477">
    <property type="entry name" value="RT_dom"/>
</dbReference>
<gene>
    <name evidence="3" type="ORF">CRG98_037388</name>
</gene>
<dbReference type="InterPro" id="IPR043502">
    <property type="entry name" value="DNA/RNA_pol_sf"/>
</dbReference>
<dbReference type="PANTHER" id="PTHR47481:SF10">
    <property type="entry name" value="COPIA-LIKE POLYPROTEIN_RETROTRANSPOSON"/>
    <property type="match status" value="1"/>
</dbReference>
<reference evidence="3 4" key="1">
    <citation type="submission" date="2017-11" db="EMBL/GenBank/DDBJ databases">
        <title>De-novo sequencing of pomegranate (Punica granatum L.) genome.</title>
        <authorList>
            <person name="Akparov Z."/>
            <person name="Amiraslanov A."/>
            <person name="Hajiyeva S."/>
            <person name="Abbasov M."/>
            <person name="Kaur K."/>
            <person name="Hamwieh A."/>
            <person name="Solovyev V."/>
            <person name="Salamov A."/>
            <person name="Braich B."/>
            <person name="Kosarev P."/>
            <person name="Mahmoud A."/>
            <person name="Hajiyev E."/>
            <person name="Babayeva S."/>
            <person name="Izzatullayeva V."/>
            <person name="Mammadov A."/>
            <person name="Mammadov A."/>
            <person name="Sharifova S."/>
            <person name="Ojaghi J."/>
            <person name="Eynullazada K."/>
            <person name="Bayramov B."/>
            <person name="Abdulazimova A."/>
            <person name="Shahmuradov I."/>
        </authorList>
    </citation>
    <scope>NUCLEOTIDE SEQUENCE [LARGE SCALE GENOMIC DNA]</scope>
    <source>
        <strain evidence="4">cv. AG2017</strain>
        <tissue evidence="3">Leaf</tissue>
    </source>
</reference>
<feature type="region of interest" description="Disordered" evidence="1">
    <location>
        <begin position="215"/>
        <end position="253"/>
    </location>
</feature>
<feature type="compositionally biased region" description="Gly residues" evidence="1">
    <location>
        <begin position="216"/>
        <end position="244"/>
    </location>
</feature>
<dbReference type="SUPFAM" id="SSF56672">
    <property type="entry name" value="DNA/RNA polymerases"/>
    <property type="match status" value="1"/>
</dbReference>
<organism evidence="3 4">
    <name type="scientific">Punica granatum</name>
    <name type="common">Pomegranate</name>
    <dbReference type="NCBI Taxonomy" id="22663"/>
    <lineage>
        <taxon>Eukaryota</taxon>
        <taxon>Viridiplantae</taxon>
        <taxon>Streptophyta</taxon>
        <taxon>Embryophyta</taxon>
        <taxon>Tracheophyta</taxon>
        <taxon>Spermatophyta</taxon>
        <taxon>Magnoliopsida</taxon>
        <taxon>eudicotyledons</taxon>
        <taxon>Gunneridae</taxon>
        <taxon>Pentapetalae</taxon>
        <taxon>rosids</taxon>
        <taxon>malvids</taxon>
        <taxon>Myrtales</taxon>
        <taxon>Lythraceae</taxon>
        <taxon>Punica</taxon>
    </lineage>
</organism>
<dbReference type="STRING" id="22663.A0A2I0IDY8"/>
<dbReference type="PANTHER" id="PTHR47481">
    <property type="match status" value="1"/>
</dbReference>
<evidence type="ECO:0000313" key="4">
    <source>
        <dbReference type="Proteomes" id="UP000233551"/>
    </source>
</evidence>
<comment type="caution">
    <text evidence="3">The sequence shown here is derived from an EMBL/GenBank/DDBJ whole genome shotgun (WGS) entry which is preliminary data.</text>
</comment>